<gene>
    <name evidence="2" type="ORF">GCM10009613_57360</name>
</gene>
<evidence type="ECO:0000313" key="3">
    <source>
        <dbReference type="Proteomes" id="UP001501414"/>
    </source>
</evidence>
<protein>
    <recommendedName>
        <fullName evidence="1">Bacterial transcriptional activator domain-containing protein</fullName>
    </recommendedName>
</protein>
<dbReference type="RefSeq" id="WP_344028377.1">
    <property type="nucleotide sequence ID" value="NZ_BAAAJK010000050.1"/>
</dbReference>
<dbReference type="InterPro" id="IPR011990">
    <property type="entry name" value="TPR-like_helical_dom_sf"/>
</dbReference>
<proteinExistence type="predicted"/>
<dbReference type="Gene3D" id="1.10.10.10">
    <property type="entry name" value="Winged helix-like DNA-binding domain superfamily/Winged helix DNA-binding domain"/>
    <property type="match status" value="1"/>
</dbReference>
<dbReference type="SMART" id="SM01043">
    <property type="entry name" value="BTAD"/>
    <property type="match status" value="1"/>
</dbReference>
<dbReference type="Pfam" id="PF03704">
    <property type="entry name" value="BTAD"/>
    <property type="match status" value="1"/>
</dbReference>
<evidence type="ECO:0000259" key="1">
    <source>
        <dbReference type="SMART" id="SM01043"/>
    </source>
</evidence>
<dbReference type="SUPFAM" id="SSF48452">
    <property type="entry name" value="TPR-like"/>
    <property type="match status" value="1"/>
</dbReference>
<accession>A0ABN1Y821</accession>
<feature type="domain" description="Bacterial transcriptional activator" evidence="1">
    <location>
        <begin position="100"/>
        <end position="234"/>
    </location>
</feature>
<dbReference type="PANTHER" id="PTHR35807">
    <property type="entry name" value="TRANSCRIPTIONAL REGULATOR REDD-RELATED"/>
    <property type="match status" value="1"/>
</dbReference>
<dbReference type="InterPro" id="IPR036388">
    <property type="entry name" value="WH-like_DNA-bd_sf"/>
</dbReference>
<keyword evidence="3" id="KW-1185">Reference proteome</keyword>
<comment type="caution">
    <text evidence="2">The sequence shown here is derived from an EMBL/GenBank/DDBJ whole genome shotgun (WGS) entry which is preliminary data.</text>
</comment>
<reference evidence="2 3" key="1">
    <citation type="journal article" date="2019" name="Int. J. Syst. Evol. Microbiol.">
        <title>The Global Catalogue of Microorganisms (GCM) 10K type strain sequencing project: providing services to taxonomists for standard genome sequencing and annotation.</title>
        <authorList>
            <consortium name="The Broad Institute Genomics Platform"/>
            <consortium name="The Broad Institute Genome Sequencing Center for Infectious Disease"/>
            <person name="Wu L."/>
            <person name="Ma J."/>
        </authorList>
    </citation>
    <scope>NUCLEOTIDE SEQUENCE [LARGE SCALE GENOMIC DNA]</scope>
    <source>
        <strain evidence="2 3">JCM 11896</strain>
    </source>
</reference>
<dbReference type="Proteomes" id="UP001501414">
    <property type="component" value="Unassembled WGS sequence"/>
</dbReference>
<organism evidence="2 3">
    <name type="scientific">Pseudonocardia kongjuensis</name>
    <dbReference type="NCBI Taxonomy" id="102227"/>
    <lineage>
        <taxon>Bacteria</taxon>
        <taxon>Bacillati</taxon>
        <taxon>Actinomycetota</taxon>
        <taxon>Actinomycetes</taxon>
        <taxon>Pseudonocardiales</taxon>
        <taxon>Pseudonocardiaceae</taxon>
        <taxon>Pseudonocardia</taxon>
    </lineage>
</organism>
<dbReference type="Gene3D" id="1.25.40.10">
    <property type="entry name" value="Tetratricopeptide repeat domain"/>
    <property type="match status" value="1"/>
</dbReference>
<dbReference type="InterPro" id="IPR051677">
    <property type="entry name" value="AfsR-DnrI-RedD_regulator"/>
</dbReference>
<dbReference type="EMBL" id="BAAAJK010000050">
    <property type="protein sequence ID" value="GAA1400440.1"/>
    <property type="molecule type" value="Genomic_DNA"/>
</dbReference>
<dbReference type="InterPro" id="IPR005158">
    <property type="entry name" value="BTAD"/>
</dbReference>
<evidence type="ECO:0000313" key="2">
    <source>
        <dbReference type="EMBL" id="GAA1400440.1"/>
    </source>
</evidence>
<name>A0ABN1Y821_9PSEU</name>
<sequence length="236" mass="25808">MDDVGAGGVIGLELLGVFRIHCDGATVTLPVAAQRVTALVALSAHGIHRAGAAETLWPDSARRRAAANLRSALWHVRRRIGPAVLPAGSARLRLDPSVRVDVVELADRVRTRRVRADGAELPARLARRLLDDWPDAWLAPERLRWDQVRLHALEQLAAEQLAAGRHLAALEAAMTAVAVEPMRESAHRLVVQVLIDEGNPACAVRHYQRFRSLVQRELGVVPSRQMTRLIAPLVSG</sequence>